<dbReference type="InterPro" id="IPR018490">
    <property type="entry name" value="cNMP-bd_dom_sf"/>
</dbReference>
<proteinExistence type="predicted"/>
<dbReference type="OrthoDB" id="272447at2"/>
<dbReference type="Pfam" id="PF13545">
    <property type="entry name" value="HTH_Crp_2"/>
    <property type="match status" value="1"/>
</dbReference>
<dbReference type="RefSeq" id="WP_145270351.1">
    <property type="nucleotide sequence ID" value="NZ_CP036426.1"/>
</dbReference>
<dbReference type="InterPro" id="IPR050397">
    <property type="entry name" value="Env_Response_Regulators"/>
</dbReference>
<evidence type="ECO:0000259" key="4">
    <source>
        <dbReference type="PROSITE" id="PS51063"/>
    </source>
</evidence>
<dbReference type="AlphaFoldDB" id="A0A518H2F9"/>
<sequence length="239" mass="26558">MSKPPTPADGPRNRLLARLPRDEYRRLLPLLQPVTLKVDQVLYEPRGPIDYAYFPSGAALSALTVMRDGNAIEVATIGNEGLVGHDGFGGKTSPHRVVVQVADGADRIASRALHEESARDGPLKDLLSAYRIAFMVQVSQSVACNGLHRLEQRCCRWLLMTRDRVGSDDLRLSHEFLAMMLGARRASVTEALRPLQEAGLVKSHRGRITILDVEAMEDRSCECYAVVRDEYDRLLGDPR</sequence>
<dbReference type="SMART" id="SM00100">
    <property type="entry name" value="cNMP"/>
    <property type="match status" value="1"/>
</dbReference>
<evidence type="ECO:0000256" key="3">
    <source>
        <dbReference type="ARBA" id="ARBA00023163"/>
    </source>
</evidence>
<evidence type="ECO:0000313" key="6">
    <source>
        <dbReference type="Proteomes" id="UP000317835"/>
    </source>
</evidence>
<protein>
    <recommendedName>
        <fullName evidence="4">HTH crp-type domain-containing protein</fullName>
    </recommendedName>
</protein>
<dbReference type="InterPro" id="IPR036390">
    <property type="entry name" value="WH_DNA-bd_sf"/>
</dbReference>
<dbReference type="EMBL" id="CP036426">
    <property type="protein sequence ID" value="QDV35036.1"/>
    <property type="molecule type" value="Genomic_DNA"/>
</dbReference>
<reference evidence="5 6" key="1">
    <citation type="submission" date="2019-02" db="EMBL/GenBank/DDBJ databases">
        <title>Deep-cultivation of Planctomycetes and their phenomic and genomic characterization uncovers novel biology.</title>
        <authorList>
            <person name="Wiegand S."/>
            <person name="Jogler M."/>
            <person name="Boedeker C."/>
            <person name="Pinto D."/>
            <person name="Vollmers J."/>
            <person name="Rivas-Marin E."/>
            <person name="Kohn T."/>
            <person name="Peeters S.H."/>
            <person name="Heuer A."/>
            <person name="Rast P."/>
            <person name="Oberbeckmann S."/>
            <person name="Bunk B."/>
            <person name="Jeske O."/>
            <person name="Meyerdierks A."/>
            <person name="Storesund J.E."/>
            <person name="Kallscheuer N."/>
            <person name="Luecker S."/>
            <person name="Lage O.M."/>
            <person name="Pohl T."/>
            <person name="Merkel B.J."/>
            <person name="Hornburger P."/>
            <person name="Mueller R.-W."/>
            <person name="Bruemmer F."/>
            <person name="Labrenz M."/>
            <person name="Spormann A.M."/>
            <person name="Op den Camp H."/>
            <person name="Overmann J."/>
            <person name="Amann R."/>
            <person name="Jetten M.S.M."/>
            <person name="Mascher T."/>
            <person name="Medema M.H."/>
            <person name="Devos D.P."/>
            <person name="Kaster A.-K."/>
            <person name="Ovreas L."/>
            <person name="Rohde M."/>
            <person name="Galperin M.Y."/>
            <person name="Jogler C."/>
        </authorList>
    </citation>
    <scope>NUCLEOTIDE SEQUENCE [LARGE SCALE GENOMIC DNA]</scope>
    <source>
        <strain evidence="5 6">ElP</strain>
    </source>
</reference>
<feature type="domain" description="HTH crp-type" evidence="4">
    <location>
        <begin position="148"/>
        <end position="214"/>
    </location>
</feature>
<dbReference type="Proteomes" id="UP000317835">
    <property type="component" value="Chromosome"/>
</dbReference>
<dbReference type="PANTHER" id="PTHR24567">
    <property type="entry name" value="CRP FAMILY TRANSCRIPTIONAL REGULATORY PROTEIN"/>
    <property type="match status" value="1"/>
</dbReference>
<dbReference type="InterPro" id="IPR014710">
    <property type="entry name" value="RmlC-like_jellyroll"/>
</dbReference>
<name>A0A518H2F9_9BACT</name>
<dbReference type="InterPro" id="IPR012318">
    <property type="entry name" value="HTH_CRP"/>
</dbReference>
<keyword evidence="2" id="KW-0238">DNA-binding</keyword>
<dbReference type="PROSITE" id="PS51063">
    <property type="entry name" value="HTH_CRP_2"/>
    <property type="match status" value="1"/>
</dbReference>
<gene>
    <name evidence="5" type="ORF">ElP_29340</name>
</gene>
<keyword evidence="1" id="KW-0805">Transcription regulation</keyword>
<keyword evidence="6" id="KW-1185">Reference proteome</keyword>
<keyword evidence="3" id="KW-0804">Transcription</keyword>
<dbReference type="InterPro" id="IPR000595">
    <property type="entry name" value="cNMP-bd_dom"/>
</dbReference>
<organism evidence="5 6">
    <name type="scientific">Tautonia plasticadhaerens</name>
    <dbReference type="NCBI Taxonomy" id="2527974"/>
    <lineage>
        <taxon>Bacteria</taxon>
        <taxon>Pseudomonadati</taxon>
        <taxon>Planctomycetota</taxon>
        <taxon>Planctomycetia</taxon>
        <taxon>Isosphaerales</taxon>
        <taxon>Isosphaeraceae</taxon>
        <taxon>Tautonia</taxon>
    </lineage>
</organism>
<evidence type="ECO:0000256" key="1">
    <source>
        <dbReference type="ARBA" id="ARBA00023015"/>
    </source>
</evidence>
<dbReference type="SUPFAM" id="SSF46785">
    <property type="entry name" value="Winged helix' DNA-binding domain"/>
    <property type="match status" value="1"/>
</dbReference>
<dbReference type="SUPFAM" id="SSF51206">
    <property type="entry name" value="cAMP-binding domain-like"/>
    <property type="match status" value="1"/>
</dbReference>
<dbReference type="KEGG" id="tpla:ElP_29340"/>
<evidence type="ECO:0000313" key="5">
    <source>
        <dbReference type="EMBL" id="QDV35036.1"/>
    </source>
</evidence>
<accession>A0A518H2F9</accession>
<dbReference type="SMART" id="SM00419">
    <property type="entry name" value="HTH_CRP"/>
    <property type="match status" value="1"/>
</dbReference>
<dbReference type="GO" id="GO:0003700">
    <property type="term" value="F:DNA-binding transcription factor activity"/>
    <property type="evidence" value="ECO:0007669"/>
    <property type="project" value="TreeGrafter"/>
</dbReference>
<dbReference type="GO" id="GO:0003677">
    <property type="term" value="F:DNA binding"/>
    <property type="evidence" value="ECO:0007669"/>
    <property type="project" value="UniProtKB-KW"/>
</dbReference>
<evidence type="ECO:0000256" key="2">
    <source>
        <dbReference type="ARBA" id="ARBA00023125"/>
    </source>
</evidence>
<dbReference type="PANTHER" id="PTHR24567:SF74">
    <property type="entry name" value="HTH-TYPE TRANSCRIPTIONAL REGULATOR ARCR"/>
    <property type="match status" value="1"/>
</dbReference>
<dbReference type="Gene3D" id="2.60.120.10">
    <property type="entry name" value="Jelly Rolls"/>
    <property type="match status" value="1"/>
</dbReference>
<dbReference type="GO" id="GO:0005829">
    <property type="term" value="C:cytosol"/>
    <property type="evidence" value="ECO:0007669"/>
    <property type="project" value="TreeGrafter"/>
</dbReference>